<evidence type="ECO:0000256" key="2">
    <source>
        <dbReference type="SAM" id="SignalP"/>
    </source>
</evidence>
<gene>
    <name evidence="3" type="ORF">BCR43DRAFT_517832</name>
</gene>
<dbReference type="AlphaFoldDB" id="A0A1X2H5F3"/>
<dbReference type="PANTHER" id="PTHR45642">
    <property type="entry name" value="GDSL ESTERASE/LIPASE EXL3"/>
    <property type="match status" value="1"/>
</dbReference>
<evidence type="ECO:0000313" key="3">
    <source>
        <dbReference type="EMBL" id="ORY93633.1"/>
    </source>
</evidence>
<protein>
    <submittedName>
        <fullName evidence="3">SGNH hydrolase-type esterase domain-containing protein</fullName>
    </submittedName>
</protein>
<dbReference type="InterPro" id="IPR036514">
    <property type="entry name" value="SGNH_hydro_sf"/>
</dbReference>
<dbReference type="Pfam" id="PF00657">
    <property type="entry name" value="Lipase_GDSL"/>
    <property type="match status" value="1"/>
</dbReference>
<evidence type="ECO:0000256" key="1">
    <source>
        <dbReference type="ARBA" id="ARBA00022729"/>
    </source>
</evidence>
<dbReference type="GO" id="GO:0016788">
    <property type="term" value="F:hydrolase activity, acting on ester bonds"/>
    <property type="evidence" value="ECO:0007669"/>
    <property type="project" value="InterPro"/>
</dbReference>
<keyword evidence="1 2" id="KW-0732">Signal</keyword>
<dbReference type="OrthoDB" id="1600564at2759"/>
<dbReference type="InterPro" id="IPR001087">
    <property type="entry name" value="GDSL"/>
</dbReference>
<sequence>MKTAAFLSLFAIAGATSVQALDRIIAFADSYTDNGNDYANSGFPPSPPYWKGRFSDGPTWLEYVADNLKGIDVINHGHGGATTDNEHAYSEFNGYVVPGAVQQVEQSDDNGTENDLYIISIGYNDLNGIINPDMAMNYKYTKEDVARGVLNTVKGIQKKYNGKEFLFQNVAPFYHWPVIQKDDKDRTKSLINEYNSLVESEVKKIKGIKAKFMDINSWFEEAIANPEKYGLRTDNGACDPGIGKTDVCEDPEKHFYFDSYHPQAKIHKAWGEWATDYLTKAYDFGGNGKGSSSN</sequence>
<keyword evidence="3" id="KW-0378">Hydrolase</keyword>
<proteinExistence type="predicted"/>
<name>A0A1X2H5F3_SYNRA</name>
<dbReference type="Gene3D" id="3.40.50.1110">
    <property type="entry name" value="SGNH hydrolase"/>
    <property type="match status" value="1"/>
</dbReference>
<organism evidence="3 4">
    <name type="scientific">Syncephalastrum racemosum</name>
    <name type="common">Filamentous fungus</name>
    <dbReference type="NCBI Taxonomy" id="13706"/>
    <lineage>
        <taxon>Eukaryota</taxon>
        <taxon>Fungi</taxon>
        <taxon>Fungi incertae sedis</taxon>
        <taxon>Mucoromycota</taxon>
        <taxon>Mucoromycotina</taxon>
        <taxon>Mucoromycetes</taxon>
        <taxon>Mucorales</taxon>
        <taxon>Syncephalastraceae</taxon>
        <taxon>Syncephalastrum</taxon>
    </lineage>
</organism>
<dbReference type="OMA" id="WGAWALE"/>
<accession>A0A1X2H5F3</accession>
<dbReference type="STRING" id="13706.A0A1X2H5F3"/>
<dbReference type="SUPFAM" id="SSF52266">
    <property type="entry name" value="SGNH hydrolase"/>
    <property type="match status" value="1"/>
</dbReference>
<reference evidence="3 4" key="1">
    <citation type="submission" date="2016-07" db="EMBL/GenBank/DDBJ databases">
        <title>Pervasive Adenine N6-methylation of Active Genes in Fungi.</title>
        <authorList>
            <consortium name="DOE Joint Genome Institute"/>
            <person name="Mondo S.J."/>
            <person name="Dannebaum R.O."/>
            <person name="Kuo R.C."/>
            <person name="Labutti K."/>
            <person name="Haridas S."/>
            <person name="Kuo A."/>
            <person name="Salamov A."/>
            <person name="Ahrendt S.R."/>
            <person name="Lipzen A."/>
            <person name="Sullivan W."/>
            <person name="Andreopoulos W.B."/>
            <person name="Clum A."/>
            <person name="Lindquist E."/>
            <person name="Daum C."/>
            <person name="Ramamoorthy G.K."/>
            <person name="Gryganskyi A."/>
            <person name="Culley D."/>
            <person name="Magnuson J.K."/>
            <person name="James T.Y."/>
            <person name="O'Malley M.A."/>
            <person name="Stajich J.E."/>
            <person name="Spatafora J.W."/>
            <person name="Visel A."/>
            <person name="Grigoriev I.V."/>
        </authorList>
    </citation>
    <scope>NUCLEOTIDE SEQUENCE [LARGE SCALE GENOMIC DNA]</scope>
    <source>
        <strain evidence="3 4">NRRL 2496</strain>
    </source>
</reference>
<keyword evidence="4" id="KW-1185">Reference proteome</keyword>
<dbReference type="EMBL" id="MCGN01000009">
    <property type="protein sequence ID" value="ORY93633.1"/>
    <property type="molecule type" value="Genomic_DNA"/>
</dbReference>
<evidence type="ECO:0000313" key="4">
    <source>
        <dbReference type="Proteomes" id="UP000242180"/>
    </source>
</evidence>
<dbReference type="InterPro" id="IPR050592">
    <property type="entry name" value="GDSL_lipolytic_enzyme"/>
</dbReference>
<comment type="caution">
    <text evidence="3">The sequence shown here is derived from an EMBL/GenBank/DDBJ whole genome shotgun (WGS) entry which is preliminary data.</text>
</comment>
<dbReference type="InParanoid" id="A0A1X2H5F3"/>
<feature type="signal peptide" evidence="2">
    <location>
        <begin position="1"/>
        <end position="20"/>
    </location>
</feature>
<dbReference type="CDD" id="cd01846">
    <property type="entry name" value="fatty_acyltransferase_like"/>
    <property type="match status" value="1"/>
</dbReference>
<dbReference type="PANTHER" id="PTHR45642:SF139">
    <property type="entry name" value="SGNH HYDROLASE-TYPE ESTERASE DOMAIN-CONTAINING PROTEIN"/>
    <property type="match status" value="1"/>
</dbReference>
<dbReference type="Proteomes" id="UP000242180">
    <property type="component" value="Unassembled WGS sequence"/>
</dbReference>
<feature type="chain" id="PRO_5012620270" evidence="2">
    <location>
        <begin position="21"/>
        <end position="294"/>
    </location>
</feature>